<dbReference type="AlphaFoldDB" id="A0A261EX27"/>
<evidence type="ECO:0000259" key="2">
    <source>
        <dbReference type="Pfam" id="PF14393"/>
    </source>
</evidence>
<keyword evidence="4" id="KW-1185">Reference proteome</keyword>
<dbReference type="Proteomes" id="UP000216454">
    <property type="component" value="Unassembled WGS sequence"/>
</dbReference>
<dbReference type="CDD" id="cd04184">
    <property type="entry name" value="GT2_RfbC_Mx_like"/>
    <property type="match status" value="1"/>
</dbReference>
<dbReference type="RefSeq" id="WP_094691381.1">
    <property type="nucleotide sequence ID" value="NZ_MWWQ01000008.1"/>
</dbReference>
<evidence type="ECO:0000313" key="3">
    <source>
        <dbReference type="EMBL" id="OZG51412.1"/>
    </source>
</evidence>
<dbReference type="GO" id="GO:0016757">
    <property type="term" value="F:glycosyltransferase activity"/>
    <property type="evidence" value="ECO:0007669"/>
    <property type="project" value="UniProtKB-KW"/>
</dbReference>
<dbReference type="Gene3D" id="3.90.550.10">
    <property type="entry name" value="Spore Coat Polysaccharide Biosynthesis Protein SpsA, Chain A"/>
    <property type="match status" value="2"/>
</dbReference>
<dbReference type="Pfam" id="PF00535">
    <property type="entry name" value="Glycos_transf_2"/>
    <property type="match status" value="2"/>
</dbReference>
<feature type="domain" description="DUF4422" evidence="2">
    <location>
        <begin position="13"/>
        <end position="251"/>
    </location>
</feature>
<reference evidence="3 4" key="1">
    <citation type="journal article" date="2017" name="BMC Genomics">
        <title>Comparative genomic and phylogenomic analyses of the Bifidobacteriaceae family.</title>
        <authorList>
            <person name="Lugli G.A."/>
            <person name="Milani C."/>
            <person name="Turroni F."/>
            <person name="Duranti S."/>
            <person name="Mancabelli L."/>
            <person name="Mangifesta M."/>
            <person name="Ferrario C."/>
            <person name="Modesto M."/>
            <person name="Mattarelli P."/>
            <person name="Jiri K."/>
            <person name="van Sinderen D."/>
            <person name="Ventura M."/>
        </authorList>
    </citation>
    <scope>NUCLEOTIDE SEQUENCE [LARGE SCALE GENOMIC DNA]</scope>
    <source>
        <strain evidence="3 4">DSM 24744</strain>
    </source>
</reference>
<dbReference type="InterPro" id="IPR025536">
    <property type="entry name" value="DUF4422"/>
</dbReference>
<evidence type="ECO:0000313" key="4">
    <source>
        <dbReference type="Proteomes" id="UP000216454"/>
    </source>
</evidence>
<proteinExistence type="predicted"/>
<name>A0A261EX27_9BIFI</name>
<accession>A0A261EX27</accession>
<keyword evidence="3" id="KW-0808">Transferase</keyword>
<dbReference type="InterPro" id="IPR029044">
    <property type="entry name" value="Nucleotide-diphossugar_trans"/>
</dbReference>
<dbReference type="SUPFAM" id="SSF53448">
    <property type="entry name" value="Nucleotide-diphospho-sugar transferases"/>
    <property type="match status" value="2"/>
</dbReference>
<evidence type="ECO:0000259" key="1">
    <source>
        <dbReference type="Pfam" id="PF00535"/>
    </source>
</evidence>
<dbReference type="CDD" id="cd04186">
    <property type="entry name" value="GT_2_like_c"/>
    <property type="match status" value="1"/>
</dbReference>
<dbReference type="OrthoDB" id="9788101at2"/>
<feature type="domain" description="Glycosyltransferase 2-like" evidence="1">
    <location>
        <begin position="845"/>
        <end position="1021"/>
    </location>
</feature>
<dbReference type="PANTHER" id="PTHR43179">
    <property type="entry name" value="RHAMNOSYLTRANSFERASE WBBL"/>
    <property type="match status" value="1"/>
</dbReference>
<dbReference type="Pfam" id="PF14393">
    <property type="entry name" value="DUF4422"/>
    <property type="match status" value="1"/>
</dbReference>
<protein>
    <submittedName>
        <fullName evidence="3">Glycosyl transferase family 2</fullName>
    </submittedName>
</protein>
<gene>
    <name evidence="3" type="ORF">PSSU_1035</name>
</gene>
<dbReference type="EMBL" id="MWWQ01000008">
    <property type="protein sequence ID" value="OZG51412.1"/>
    <property type="molecule type" value="Genomic_DNA"/>
</dbReference>
<dbReference type="InterPro" id="IPR001173">
    <property type="entry name" value="Glyco_trans_2-like"/>
</dbReference>
<comment type="caution">
    <text evidence="3">The sequence shown here is derived from an EMBL/GenBank/DDBJ whole genome shotgun (WGS) entry which is preliminary data.</text>
</comment>
<sequence>MSEASQEAQKIRLFVSCHKQGIHFPKNSLLVPIHVGAALSQVTLDGVQRDDEGDSISEKNKSYCELTGQYWAWKNTDADYYGFLHYRRYFNFTEHELPIHHEPFIFGDVVFEHNDDATLRQIGFEEENMRKVIEAHDFIAPTPIETPDHATVYEQYCTSVGHHIEDLDTCLAIIRTDFPQIWRSAKKYLSQTKVYACNMFVMRKDLFNDYCNFLFSVLAKHEQLRDISHYTAVGRRVSGYLGERLCGIYLQYLYDSGYNGIDLQRVYFRDPGEHSDGAVGSKAVTANGGVQPSLRLSHTTRGTGKSYSLVSVDDSLRPCHLVATAKNEKGNSLPVKIIKTQWGNVLVAALILGKQTVTIQAKKGKRVLLSQDFVLHPERIKRESRLHTLRHDPLAMNIRRCDEKMMLNDVQVVIDQISADVDGSDIVHGHVSIPQVGLHSDPHEFVEINVMGNSGVPFGITDWVCMGDRIEDEKELPGLRVRTVSYSVKVPTGSTFYIQASFPDSDAADGFQYCDVAMATRLRAQWNAMTEPACKAPSYDSWFRSQHRASAEEIEMQRHIHFDVEPTYSIIVPLYKTPISFFRDMANSVLRQSYPRWELVLVNASPEDDALRGQVASLCEHDKRVRCVELSENKGITLNTNEGITAATGDFLCFLDHDDFLEPDALYRYTLAINDRPDTDMLYCDEDKFDNGRYREPFFKTEWNPDLLIGMNYVCHFLTVRKSIVDSLTLPEAEYDGSQDWHMTFRVGEKARHVCHVPKVLYHWRVHKNSTAQNAEQKEYTLDSSKLAVETHLQRLGIKGEVVESPIAPRRFLVKYDLAPFAKHPQQKEDTAKDIDVTYGEPFVSIVIPNKDSVKVLHRCLMSIRKLTTYHHYEIVVVENNSSEEETFQYYRDIEKADERIHVVYDRDVEGFNFSQIVNFGVKNSHGDYIVLLNNDTEIITPEWIQELLGPCTREDVGVTGAKLLFPDDTIQHVGITCGPSGPGHLYYQMPYRNTGNFEETIVAHDVAAVTGACMMVSRKLYDAVGGYDEDLAVNYNDVDFCLRVQKAGKLVAVCPTAMLRHYESVSRGPETEGAKALRFQRERGQFMERWPEAFNVKTAPMANPNLVFGNIYQILDTFQPKRVQW</sequence>
<organism evidence="3 4">
    <name type="scientific">Pseudoscardovia suis</name>
    <dbReference type="NCBI Taxonomy" id="987063"/>
    <lineage>
        <taxon>Bacteria</taxon>
        <taxon>Bacillati</taxon>
        <taxon>Actinomycetota</taxon>
        <taxon>Actinomycetes</taxon>
        <taxon>Bifidobacteriales</taxon>
        <taxon>Bifidobacteriaceae</taxon>
        <taxon>Pseudoscardovia</taxon>
    </lineage>
</organism>
<feature type="domain" description="Glycosyltransferase 2-like" evidence="1">
    <location>
        <begin position="569"/>
        <end position="726"/>
    </location>
</feature>
<dbReference type="PANTHER" id="PTHR43179:SF7">
    <property type="entry name" value="RHAMNOSYLTRANSFERASE WBBL"/>
    <property type="match status" value="1"/>
</dbReference>